<evidence type="ECO:0000313" key="3">
    <source>
        <dbReference type="Proteomes" id="UP000309673"/>
    </source>
</evidence>
<dbReference type="InterPro" id="IPR050312">
    <property type="entry name" value="IolE/XylAMocC-like"/>
</dbReference>
<evidence type="ECO:0000313" key="2">
    <source>
        <dbReference type="EMBL" id="TJY42877.1"/>
    </source>
</evidence>
<organism evidence="2 3">
    <name type="scientific">Cohnella pontilimi</name>
    <dbReference type="NCBI Taxonomy" id="2564100"/>
    <lineage>
        <taxon>Bacteria</taxon>
        <taxon>Bacillati</taxon>
        <taxon>Bacillota</taxon>
        <taxon>Bacilli</taxon>
        <taxon>Bacillales</taxon>
        <taxon>Paenibacillaceae</taxon>
        <taxon>Cohnella</taxon>
    </lineage>
</organism>
<sequence length="267" mass="30482">MKLSIGGFSFFNTLLEGKMDIFGYLETVKYRYRLDAVDLWNGLYGTADDQDGLLRIWDEDRIRKIRDALDERQLNVANIAIDGAHLIDKDPVRREKLYHNALANLRASEILGAKTVRIDFCSSDTEEIGEQDFDYIVHRYREFCERAAQHGYKIGPENHMGAALNPHLHRRIAEAVDHPNYGILLHLKRWKPEYPDGDAVVAPWVVHTHVDAKTAVSEEVHSSIEALRKSGFDGYWAVEYNAAVNQYTEIEWLLATVKKLLGSTAKA</sequence>
<dbReference type="SUPFAM" id="SSF51658">
    <property type="entry name" value="Xylose isomerase-like"/>
    <property type="match status" value="1"/>
</dbReference>
<proteinExistence type="predicted"/>
<dbReference type="Pfam" id="PF01261">
    <property type="entry name" value="AP_endonuc_2"/>
    <property type="match status" value="1"/>
</dbReference>
<gene>
    <name evidence="2" type="ORF">E5161_08555</name>
</gene>
<name>A0A4U0FDL8_9BACL</name>
<protein>
    <submittedName>
        <fullName evidence="2">Sugar phosphate isomerase/epimerase</fullName>
    </submittedName>
</protein>
<feature type="domain" description="Xylose isomerase-like TIM barrel" evidence="1">
    <location>
        <begin position="55"/>
        <end position="253"/>
    </location>
</feature>
<dbReference type="EMBL" id="SUPK01000003">
    <property type="protein sequence ID" value="TJY42877.1"/>
    <property type="molecule type" value="Genomic_DNA"/>
</dbReference>
<evidence type="ECO:0000259" key="1">
    <source>
        <dbReference type="Pfam" id="PF01261"/>
    </source>
</evidence>
<dbReference type="PANTHER" id="PTHR12110:SF53">
    <property type="entry name" value="BLR5974 PROTEIN"/>
    <property type="match status" value="1"/>
</dbReference>
<keyword evidence="2" id="KW-0413">Isomerase</keyword>
<dbReference type="InterPro" id="IPR013022">
    <property type="entry name" value="Xyl_isomerase-like_TIM-brl"/>
</dbReference>
<dbReference type="PANTHER" id="PTHR12110">
    <property type="entry name" value="HYDROXYPYRUVATE ISOMERASE"/>
    <property type="match status" value="1"/>
</dbReference>
<accession>A0A4U0FDL8</accession>
<keyword evidence="3" id="KW-1185">Reference proteome</keyword>
<dbReference type="OrthoDB" id="2843715at2"/>
<dbReference type="InterPro" id="IPR036237">
    <property type="entry name" value="Xyl_isomerase-like_sf"/>
</dbReference>
<dbReference type="AlphaFoldDB" id="A0A4U0FDL8"/>
<dbReference type="GO" id="GO:0016853">
    <property type="term" value="F:isomerase activity"/>
    <property type="evidence" value="ECO:0007669"/>
    <property type="project" value="UniProtKB-KW"/>
</dbReference>
<dbReference type="Gene3D" id="3.20.20.150">
    <property type="entry name" value="Divalent-metal-dependent TIM barrel enzymes"/>
    <property type="match status" value="1"/>
</dbReference>
<reference evidence="2 3" key="1">
    <citation type="submission" date="2019-04" db="EMBL/GenBank/DDBJ databases">
        <title>Cohnella sp. nov., isolated from soil.</title>
        <authorList>
            <person name="Kim W."/>
        </authorList>
    </citation>
    <scope>NUCLEOTIDE SEQUENCE [LARGE SCALE GENOMIC DNA]</scope>
    <source>
        <strain evidence="2 3">CAU 1483</strain>
    </source>
</reference>
<comment type="caution">
    <text evidence="2">The sequence shown here is derived from an EMBL/GenBank/DDBJ whole genome shotgun (WGS) entry which is preliminary data.</text>
</comment>
<dbReference type="RefSeq" id="WP_136777296.1">
    <property type="nucleotide sequence ID" value="NZ_SUPK01000003.1"/>
</dbReference>
<dbReference type="Proteomes" id="UP000309673">
    <property type="component" value="Unassembled WGS sequence"/>
</dbReference>